<evidence type="ECO:0000313" key="1">
    <source>
        <dbReference type="EMBL" id="KAH7932977.1"/>
    </source>
</evidence>
<dbReference type="EMBL" id="CM023478">
    <property type="protein sequence ID" value="KAH7932977.1"/>
    <property type="molecule type" value="Genomic_DNA"/>
</dbReference>
<keyword evidence="2" id="KW-1185">Reference proteome</keyword>
<reference evidence="1" key="1">
    <citation type="submission" date="2020-05" db="EMBL/GenBank/DDBJ databases">
        <title>Large-scale comparative analyses of tick genomes elucidate their genetic diversity and vector capacities.</title>
        <authorList>
            <person name="Jia N."/>
            <person name="Wang J."/>
            <person name="Shi W."/>
            <person name="Du L."/>
            <person name="Sun Y."/>
            <person name="Zhan W."/>
            <person name="Jiang J."/>
            <person name="Wang Q."/>
            <person name="Zhang B."/>
            <person name="Ji P."/>
            <person name="Sakyi L.B."/>
            <person name="Cui X."/>
            <person name="Yuan T."/>
            <person name="Jiang B."/>
            <person name="Yang W."/>
            <person name="Lam T.T.-Y."/>
            <person name="Chang Q."/>
            <person name="Ding S."/>
            <person name="Wang X."/>
            <person name="Zhu J."/>
            <person name="Ruan X."/>
            <person name="Zhao L."/>
            <person name="Wei J."/>
            <person name="Que T."/>
            <person name="Du C."/>
            <person name="Cheng J."/>
            <person name="Dai P."/>
            <person name="Han X."/>
            <person name="Huang E."/>
            <person name="Gao Y."/>
            <person name="Liu J."/>
            <person name="Shao H."/>
            <person name="Ye R."/>
            <person name="Li L."/>
            <person name="Wei W."/>
            <person name="Wang X."/>
            <person name="Wang C."/>
            <person name="Yang T."/>
            <person name="Huo Q."/>
            <person name="Li W."/>
            <person name="Guo W."/>
            <person name="Chen H."/>
            <person name="Zhou L."/>
            <person name="Ni X."/>
            <person name="Tian J."/>
            <person name="Zhou Y."/>
            <person name="Sheng Y."/>
            <person name="Liu T."/>
            <person name="Pan Y."/>
            <person name="Xia L."/>
            <person name="Li J."/>
            <person name="Zhao F."/>
            <person name="Cao W."/>
        </authorList>
    </citation>
    <scope>NUCLEOTIDE SEQUENCE</scope>
    <source>
        <strain evidence="1">Dsil-2018</strain>
    </source>
</reference>
<protein>
    <submittedName>
        <fullName evidence="1">Uncharacterized protein</fullName>
    </submittedName>
</protein>
<dbReference type="Proteomes" id="UP000821865">
    <property type="component" value="Chromosome 9"/>
</dbReference>
<gene>
    <name evidence="1" type="ORF">HPB49_006146</name>
</gene>
<sequence>MAGYALARFFVDSAEQSQAVHDVTDTWNAVRDATRRNFPTLSWMDTSTAAGAMDHVDNLLSIIAIPAHLNSSQALDAFYDYLGTDQSQPFFQWFMKSRKQRSDKYKRLIREDPKVPVHREDMSSLSSTKVNAFYLSLYHIMVISPAIMAPPFMVPGVAPAVTYGSIGKVLGHELSHAFDPRFSTQTRTGDFATWWSAQSFERFLDKSRCVISQLANYTENDIHGFNALPETFADTAGTEKARLAYASLPTQQGILGYSQEQLFFVATCFMLCAKNPYSWKESDTYPAHALRCNLPVSNEKKFAAAFKCPTGAALNPPTRCTFHGT</sequence>
<evidence type="ECO:0000313" key="2">
    <source>
        <dbReference type="Proteomes" id="UP000821865"/>
    </source>
</evidence>
<comment type="caution">
    <text evidence="1">The sequence shown here is derived from an EMBL/GenBank/DDBJ whole genome shotgun (WGS) entry which is preliminary data.</text>
</comment>
<organism evidence="1 2">
    <name type="scientific">Dermacentor silvarum</name>
    <name type="common">Tick</name>
    <dbReference type="NCBI Taxonomy" id="543639"/>
    <lineage>
        <taxon>Eukaryota</taxon>
        <taxon>Metazoa</taxon>
        <taxon>Ecdysozoa</taxon>
        <taxon>Arthropoda</taxon>
        <taxon>Chelicerata</taxon>
        <taxon>Arachnida</taxon>
        <taxon>Acari</taxon>
        <taxon>Parasitiformes</taxon>
        <taxon>Ixodida</taxon>
        <taxon>Ixodoidea</taxon>
        <taxon>Ixodidae</taxon>
        <taxon>Rhipicephalinae</taxon>
        <taxon>Dermacentor</taxon>
    </lineage>
</organism>
<name>A0ACB8C2B1_DERSI</name>
<proteinExistence type="predicted"/>
<accession>A0ACB8C2B1</accession>